<evidence type="ECO:0000313" key="2">
    <source>
        <dbReference type="EMBL" id="EFA84186.1"/>
    </source>
</evidence>
<dbReference type="STRING" id="670386.D3B4D8"/>
<comment type="caution">
    <text evidence="2">The sequence shown here is derived from an EMBL/GenBank/DDBJ whole genome shotgun (WGS) entry which is preliminary data.</text>
</comment>
<evidence type="ECO:0000259" key="1">
    <source>
        <dbReference type="Pfam" id="PF13847"/>
    </source>
</evidence>
<reference evidence="2 3" key="1">
    <citation type="journal article" date="2011" name="Genome Res.">
        <title>Phylogeny-wide analysis of social amoeba genomes highlights ancient origins for complex intercellular communication.</title>
        <authorList>
            <person name="Heidel A.J."/>
            <person name="Lawal H.M."/>
            <person name="Felder M."/>
            <person name="Schilde C."/>
            <person name="Helps N.R."/>
            <person name="Tunggal B."/>
            <person name="Rivero F."/>
            <person name="John U."/>
            <person name="Schleicher M."/>
            <person name="Eichinger L."/>
            <person name="Platzer M."/>
            <person name="Noegel A.A."/>
            <person name="Schaap P."/>
            <person name="Gloeckner G."/>
        </authorList>
    </citation>
    <scope>NUCLEOTIDE SEQUENCE [LARGE SCALE GENOMIC DNA]</scope>
    <source>
        <strain evidence="3">ATCC 26659 / Pp 5 / PN500</strain>
    </source>
</reference>
<protein>
    <recommendedName>
        <fullName evidence="1">Methyltransferase domain-containing protein</fullName>
    </recommendedName>
</protein>
<keyword evidence="3" id="KW-1185">Reference proteome</keyword>
<dbReference type="EMBL" id="ADBJ01000010">
    <property type="protein sequence ID" value="EFA84186.1"/>
    <property type="molecule type" value="Genomic_DNA"/>
</dbReference>
<evidence type="ECO:0000313" key="3">
    <source>
        <dbReference type="Proteomes" id="UP000001396"/>
    </source>
</evidence>
<dbReference type="AlphaFoldDB" id="D3B4D8"/>
<dbReference type="Pfam" id="PF13847">
    <property type="entry name" value="Methyltransf_31"/>
    <property type="match status" value="1"/>
</dbReference>
<dbReference type="SUPFAM" id="SSF53335">
    <property type="entry name" value="S-adenosyl-L-methionine-dependent methyltransferases"/>
    <property type="match status" value="1"/>
</dbReference>
<dbReference type="CDD" id="cd02440">
    <property type="entry name" value="AdoMet_MTases"/>
    <property type="match status" value="1"/>
</dbReference>
<dbReference type="Proteomes" id="UP000001396">
    <property type="component" value="Unassembled WGS sequence"/>
</dbReference>
<dbReference type="InParanoid" id="D3B4D8"/>
<sequence>MNKNINPVESGTFFKMSDHVKDFSDVDNNSPLSLIKYLKRVNKHPATANITRKTKEELTLGEGDKIIDFGCGYGKDLKSFLNRVGPNGEVTGIDNSTAMIDYAKKKFGDRPTVKLHVFSAEKVDLPSNYYDVARCERLLQHVPNPVAVIDEMIRVTKDGGMVAISDTDWTSSKIYCPERLRDVTDRILNTKFNCHPGVANELFSLVNPKLKNTKVRGYMIQATSWEFAKVVTLDLRAKRALDLKVITQEEYNDWVETMKDLDRKGQFYHSIDYVSVCGVVKKTQSNL</sequence>
<dbReference type="InterPro" id="IPR029063">
    <property type="entry name" value="SAM-dependent_MTases_sf"/>
</dbReference>
<dbReference type="GeneID" id="31358784"/>
<dbReference type="InterPro" id="IPR025714">
    <property type="entry name" value="Methyltranfer_dom"/>
</dbReference>
<organism evidence="2 3">
    <name type="scientific">Heterostelium pallidum (strain ATCC 26659 / Pp 5 / PN500)</name>
    <name type="common">Cellular slime mold</name>
    <name type="synonym">Polysphondylium pallidum</name>
    <dbReference type="NCBI Taxonomy" id="670386"/>
    <lineage>
        <taxon>Eukaryota</taxon>
        <taxon>Amoebozoa</taxon>
        <taxon>Evosea</taxon>
        <taxon>Eumycetozoa</taxon>
        <taxon>Dictyostelia</taxon>
        <taxon>Acytosteliales</taxon>
        <taxon>Acytosteliaceae</taxon>
        <taxon>Heterostelium</taxon>
    </lineage>
</organism>
<gene>
    <name evidence="2" type="ORF">PPL_03261</name>
</gene>
<proteinExistence type="predicted"/>
<dbReference type="RefSeq" id="XP_020436303.1">
    <property type="nucleotide sequence ID" value="XM_020574231.1"/>
</dbReference>
<accession>D3B4D8</accession>
<name>D3B4D8_HETP5</name>
<dbReference type="PANTHER" id="PTHR43861">
    <property type="entry name" value="TRANS-ACONITATE 2-METHYLTRANSFERASE-RELATED"/>
    <property type="match status" value="1"/>
</dbReference>
<dbReference type="OMA" id="NDWVETM"/>
<dbReference type="Gene3D" id="3.40.50.150">
    <property type="entry name" value="Vaccinia Virus protein VP39"/>
    <property type="match status" value="1"/>
</dbReference>
<feature type="domain" description="Methyltransferase" evidence="1">
    <location>
        <begin position="62"/>
        <end position="170"/>
    </location>
</feature>
<dbReference type="PANTHER" id="PTHR43861:SF1">
    <property type="entry name" value="TRANS-ACONITATE 2-METHYLTRANSFERASE"/>
    <property type="match status" value="1"/>
</dbReference>